<keyword evidence="8" id="KW-1185">Reference proteome</keyword>
<dbReference type="InterPro" id="IPR020845">
    <property type="entry name" value="AMP-binding_CS"/>
</dbReference>
<dbReference type="InterPro" id="IPR042099">
    <property type="entry name" value="ANL_N_sf"/>
</dbReference>
<dbReference type="AlphaFoldDB" id="A0AAE4CNP6"/>
<name>A0AAE4CNP6_9ACTN</name>
<sequence>MTVITPESTLIDRLTAYGENQATATAYTFLDENGEEASTLTYAELSARTDSIAAALRRRVGRGERALLLLPDGIDFMPTYLGCLRAGVIAVPAYPPLPMQAQQRMLTLRAISADSEPTVVVTSGPQELVDTIRDAVPELAGVWWVTADELVRTPPEQAPAERPAPDDIAFLQYTSGSTSEPKGVVVTHRALMHNEELIRVTFGHDEQNRTLAGWLPLFHDMGLIGNSLQPLWLGGHGISMSPLSFIKRPVRWLQAVTNYRANTSGAPNFAYEMCLRRISDEECAGLDLSAWKVAFSGAEPVRAATLDRFTERFAEYGFHSKSLFPVYGLAEATLLVTASAVGAEPVRLTVDPEELQLGRAVPLAGGWPLVSSGTAWKDRSVVVVDPETREQAADSTVGEIWIGGPDLPAGYWRKPEASAKTFEGRILGGDGRTYLRSGDLGFIRDDEVYITGRHKDLIIVGGRNHYPHDIECTVENAHPAARKGCSAAFSVDMSDEETVVVVAEIRANFELTDELIGDFSRISSLAISQHHGINVHEVVPVGPDSVPKTSSGKLQRHAARRAYLAGEYSIVHEGVHV</sequence>
<gene>
    <name evidence="7" type="ORF">JOF55_003867</name>
</gene>
<dbReference type="GO" id="GO:0005886">
    <property type="term" value="C:plasma membrane"/>
    <property type="evidence" value="ECO:0007669"/>
    <property type="project" value="TreeGrafter"/>
</dbReference>
<evidence type="ECO:0000256" key="2">
    <source>
        <dbReference type="ARBA" id="ARBA00022598"/>
    </source>
</evidence>
<evidence type="ECO:0000256" key="3">
    <source>
        <dbReference type="ARBA" id="ARBA00022832"/>
    </source>
</evidence>
<dbReference type="RefSeq" id="WP_310276160.1">
    <property type="nucleotide sequence ID" value="NZ_JAVDXW010000001.1"/>
</dbReference>
<dbReference type="InterPro" id="IPR025110">
    <property type="entry name" value="AMP-bd_C"/>
</dbReference>
<dbReference type="GO" id="GO:0071766">
    <property type="term" value="P:Actinobacterium-type cell wall biogenesis"/>
    <property type="evidence" value="ECO:0007669"/>
    <property type="project" value="UniProtKB-ARBA"/>
</dbReference>
<keyword evidence="3" id="KW-0276">Fatty acid metabolism</keyword>
<protein>
    <submittedName>
        <fullName evidence="7">Acyl-CoA synthetase (AMP-forming)/AMP-acid ligase II</fullName>
    </submittedName>
</protein>
<dbReference type="PANTHER" id="PTHR22754">
    <property type="entry name" value="DISCO-INTERACTING PROTEIN 2 DIP2 -RELATED"/>
    <property type="match status" value="1"/>
</dbReference>
<dbReference type="SUPFAM" id="SSF56801">
    <property type="entry name" value="Acetyl-CoA synthetase-like"/>
    <property type="match status" value="1"/>
</dbReference>
<evidence type="ECO:0000313" key="7">
    <source>
        <dbReference type="EMBL" id="MDR7303686.1"/>
    </source>
</evidence>
<organism evidence="7 8">
    <name type="scientific">Haloactinomyces albus</name>
    <dbReference type="NCBI Taxonomy" id="1352928"/>
    <lineage>
        <taxon>Bacteria</taxon>
        <taxon>Bacillati</taxon>
        <taxon>Actinomycetota</taxon>
        <taxon>Actinomycetes</taxon>
        <taxon>Actinopolysporales</taxon>
        <taxon>Actinopolysporaceae</taxon>
        <taxon>Haloactinomyces</taxon>
    </lineage>
</organism>
<dbReference type="FunFam" id="3.40.50.12780:FF:000013">
    <property type="entry name" value="Long-chain-fatty-acid--AMP ligase FadD32"/>
    <property type="match status" value="1"/>
</dbReference>
<evidence type="ECO:0000256" key="1">
    <source>
        <dbReference type="ARBA" id="ARBA00006432"/>
    </source>
</evidence>
<dbReference type="Proteomes" id="UP001180845">
    <property type="component" value="Unassembled WGS sequence"/>
</dbReference>
<dbReference type="GO" id="GO:0016874">
    <property type="term" value="F:ligase activity"/>
    <property type="evidence" value="ECO:0007669"/>
    <property type="project" value="UniProtKB-KW"/>
</dbReference>
<accession>A0AAE4CNP6</accession>
<comment type="caution">
    <text evidence="7">The sequence shown here is derived from an EMBL/GenBank/DDBJ whole genome shotgun (WGS) entry which is preliminary data.</text>
</comment>
<dbReference type="CDD" id="cd05931">
    <property type="entry name" value="FAAL"/>
    <property type="match status" value="1"/>
</dbReference>
<keyword evidence="4" id="KW-0443">Lipid metabolism</keyword>
<dbReference type="EMBL" id="JAVDXW010000001">
    <property type="protein sequence ID" value="MDR7303686.1"/>
    <property type="molecule type" value="Genomic_DNA"/>
</dbReference>
<evidence type="ECO:0000313" key="8">
    <source>
        <dbReference type="Proteomes" id="UP001180845"/>
    </source>
</evidence>
<dbReference type="InterPro" id="IPR000873">
    <property type="entry name" value="AMP-dep_synth/lig_dom"/>
</dbReference>
<dbReference type="InterPro" id="IPR040097">
    <property type="entry name" value="FAAL/FAAC"/>
</dbReference>
<feature type="domain" description="AMP-binding enzyme C-terminal" evidence="6">
    <location>
        <begin position="456"/>
        <end position="572"/>
    </location>
</feature>
<dbReference type="GO" id="GO:0070566">
    <property type="term" value="F:adenylyltransferase activity"/>
    <property type="evidence" value="ECO:0007669"/>
    <property type="project" value="TreeGrafter"/>
</dbReference>
<keyword evidence="2 7" id="KW-0436">Ligase</keyword>
<dbReference type="PROSITE" id="PS00455">
    <property type="entry name" value="AMP_BINDING"/>
    <property type="match status" value="1"/>
</dbReference>
<reference evidence="7" key="1">
    <citation type="submission" date="2023-07" db="EMBL/GenBank/DDBJ databases">
        <title>Sequencing the genomes of 1000 actinobacteria strains.</title>
        <authorList>
            <person name="Klenk H.-P."/>
        </authorList>
    </citation>
    <scope>NUCLEOTIDE SEQUENCE</scope>
    <source>
        <strain evidence="7">DSM 45977</strain>
    </source>
</reference>
<dbReference type="Pfam" id="PF00501">
    <property type="entry name" value="AMP-binding"/>
    <property type="match status" value="1"/>
</dbReference>
<evidence type="ECO:0000256" key="4">
    <source>
        <dbReference type="ARBA" id="ARBA00023098"/>
    </source>
</evidence>
<dbReference type="PANTHER" id="PTHR22754:SF32">
    <property type="entry name" value="DISCO-INTERACTING PROTEIN 2"/>
    <property type="match status" value="1"/>
</dbReference>
<dbReference type="InterPro" id="IPR045851">
    <property type="entry name" value="AMP-bd_C_sf"/>
</dbReference>
<comment type="similarity">
    <text evidence="1">Belongs to the ATP-dependent AMP-binding enzyme family.</text>
</comment>
<dbReference type="Gene3D" id="3.40.50.12780">
    <property type="entry name" value="N-terminal domain of ligase-like"/>
    <property type="match status" value="1"/>
</dbReference>
<evidence type="ECO:0000259" key="6">
    <source>
        <dbReference type="Pfam" id="PF23024"/>
    </source>
</evidence>
<dbReference type="Gene3D" id="3.30.300.30">
    <property type="match status" value="1"/>
</dbReference>
<feature type="domain" description="AMP-dependent synthetase/ligase" evidence="5">
    <location>
        <begin position="20"/>
        <end position="412"/>
    </location>
</feature>
<dbReference type="Pfam" id="PF23024">
    <property type="entry name" value="AMP-dom_DIP2-like"/>
    <property type="match status" value="1"/>
</dbReference>
<evidence type="ECO:0000259" key="5">
    <source>
        <dbReference type="Pfam" id="PF00501"/>
    </source>
</evidence>
<dbReference type="GO" id="GO:0006633">
    <property type="term" value="P:fatty acid biosynthetic process"/>
    <property type="evidence" value="ECO:0007669"/>
    <property type="project" value="TreeGrafter"/>
</dbReference>
<proteinExistence type="inferred from homology"/>